<dbReference type="Gene3D" id="3.40.140.40">
    <property type="entry name" value="Domain of unknown function (DUF1846), C-terminal subdomain"/>
    <property type="match status" value="1"/>
</dbReference>
<evidence type="ECO:0000259" key="2">
    <source>
        <dbReference type="Pfam" id="PF20921"/>
    </source>
</evidence>
<name>D2MP39_9FIRM</name>
<evidence type="ECO:0000313" key="4">
    <source>
        <dbReference type="Proteomes" id="UP000005017"/>
    </source>
</evidence>
<dbReference type="Gene3D" id="1.20.1570.10">
    <property type="entry name" value="dip2346 domain like"/>
    <property type="match status" value="1"/>
</dbReference>
<comment type="caution">
    <text evidence="3">The sequence shown here is derived from an EMBL/GenBank/DDBJ whole genome shotgun (WGS) entry which is preliminary data.</text>
</comment>
<feature type="domain" description="DUF1846" evidence="1">
    <location>
        <begin position="5"/>
        <end position="335"/>
    </location>
</feature>
<dbReference type="AlphaFoldDB" id="D2MP39"/>
<dbReference type="Pfam" id="PF08903">
    <property type="entry name" value="DUF1846"/>
    <property type="match status" value="1"/>
</dbReference>
<dbReference type="InterPro" id="IPR048441">
    <property type="entry name" value="DUF1846_C"/>
</dbReference>
<reference evidence="4" key="1">
    <citation type="submission" date="2009-12" db="EMBL/GenBank/DDBJ databases">
        <title>Sequence of Clostridiales genomosp. BVAB3 str. UPII9-5.</title>
        <authorList>
            <person name="Madupu R."/>
            <person name="Durkin A.S."/>
            <person name="Torralba M."/>
            <person name="Methe B."/>
            <person name="Sutton G.G."/>
            <person name="Strausberg R.L."/>
            <person name="Nelson K.E."/>
        </authorList>
    </citation>
    <scope>NUCLEOTIDE SEQUENCE [LARGE SCALE GENOMIC DNA]</scope>
    <source>
        <strain evidence="4">W1219</strain>
    </source>
</reference>
<dbReference type="RefSeq" id="WP_006627160.1">
    <property type="nucleotide sequence ID" value="NZ_ADFR01000008.1"/>
</dbReference>
<gene>
    <name evidence="3" type="ORF">HMPREF9013_0264</name>
</gene>
<dbReference type="InterPro" id="IPR048496">
    <property type="entry name" value="DUF1846_N"/>
</dbReference>
<protein>
    <submittedName>
        <fullName evidence="3">Uncharacterized protein</fullName>
    </submittedName>
</protein>
<dbReference type="OrthoDB" id="9803572at2"/>
<feature type="domain" description="DUF1846" evidence="2">
    <location>
        <begin position="340"/>
        <end position="492"/>
    </location>
</feature>
<dbReference type="NCBIfam" id="NF010184">
    <property type="entry name" value="PRK13663.1"/>
    <property type="match status" value="1"/>
</dbReference>
<evidence type="ECO:0000259" key="1">
    <source>
        <dbReference type="Pfam" id="PF08903"/>
    </source>
</evidence>
<sequence length="495" mass="55703">MFKKAFDSQKYLQKQKDKILERISTFDGKLYLEFGGKLFEDFHAARVLPGYDPNNKIHLLTELKDQVEIIIAVNADNIANSKERQDLGIPYDQEVFRLIDAFRSLNLYLGSVVITRYQNQPAADAFRQSLTRHGIPSYLHYPIEGYPVEVEKIVSKEGLGKNDYIQTSRNLIVVTAPGPGSGKMATCISQLYHDHLHHIKSGYAKFETFPVWNLPLIHAVNRAYEAATADLDDVNMLDPYHLEAYGEQAVNYNRDIEIFPVLKQLFVKIQGSCPYHSPTDMGVNMVGFCITDHEAATEAAKQEILRRYFQTLVAKAQGKVSSNAVSKLELLLNHIEARPEDRTVVSKARIKADETKAPAMALELNDGRIVLGKTSSLFGPSAALIINALKSLANIDEKTLLIQPEFIKPIQKLKTEYLGNHNPRLHSDELLMALVIISKDNQTITKALEQLSQLKGCQAHSTVILPEEDGNVFRKLGVDVTFDPQYTQKKLYHGK</sequence>
<dbReference type="eggNOG" id="COG4868">
    <property type="taxonomic scope" value="Bacteria"/>
</dbReference>
<dbReference type="Proteomes" id="UP000005017">
    <property type="component" value="Unassembled WGS sequence"/>
</dbReference>
<accession>D2MP39</accession>
<organism evidence="3 4">
    <name type="scientific">Bulleidia extructa W1219</name>
    <dbReference type="NCBI Taxonomy" id="679192"/>
    <lineage>
        <taxon>Bacteria</taxon>
        <taxon>Bacillati</taxon>
        <taxon>Bacillota</taxon>
        <taxon>Erysipelotrichia</taxon>
        <taxon>Erysipelotrichales</taxon>
        <taxon>Erysipelotrichaceae</taxon>
        <taxon>Bulleidia</taxon>
    </lineage>
</organism>
<proteinExistence type="predicted"/>
<dbReference type="Pfam" id="PF20921">
    <property type="entry name" value="DUF1846_C"/>
    <property type="match status" value="1"/>
</dbReference>
<evidence type="ECO:0000313" key="3">
    <source>
        <dbReference type="EMBL" id="EFC05659.1"/>
    </source>
</evidence>
<keyword evidence="4" id="KW-1185">Reference proteome</keyword>
<dbReference type="STRING" id="679192.HMPREF9013_0264"/>
<dbReference type="EMBL" id="ADFR01000008">
    <property type="protein sequence ID" value="EFC05659.1"/>
    <property type="molecule type" value="Genomic_DNA"/>
</dbReference>
<dbReference type="Gene3D" id="3.10.630.10">
    <property type="entry name" value="dip2346 domain like"/>
    <property type="match status" value="1"/>
</dbReference>